<organism evidence="1 2">
    <name type="scientific">Panagrolaimus sp. PS1159</name>
    <dbReference type="NCBI Taxonomy" id="55785"/>
    <lineage>
        <taxon>Eukaryota</taxon>
        <taxon>Metazoa</taxon>
        <taxon>Ecdysozoa</taxon>
        <taxon>Nematoda</taxon>
        <taxon>Chromadorea</taxon>
        <taxon>Rhabditida</taxon>
        <taxon>Tylenchina</taxon>
        <taxon>Panagrolaimomorpha</taxon>
        <taxon>Panagrolaimoidea</taxon>
        <taxon>Panagrolaimidae</taxon>
        <taxon>Panagrolaimus</taxon>
    </lineage>
</organism>
<dbReference type="Proteomes" id="UP000887580">
    <property type="component" value="Unplaced"/>
</dbReference>
<dbReference type="WBParaSite" id="PS1159_v2.g17732.t1">
    <property type="protein sequence ID" value="PS1159_v2.g17732.t1"/>
    <property type="gene ID" value="PS1159_v2.g17732"/>
</dbReference>
<name>A0AC35FI62_9BILA</name>
<sequence>MYFLCDSYCCADECCEKDWPLTIIGGICIFFFALIPAYCLLSCFVSYIRNSRNKYPTFKNNNNSIEYKGVT</sequence>
<reference evidence="2" key="1">
    <citation type="submission" date="2022-11" db="UniProtKB">
        <authorList>
            <consortium name="WormBaseParasite"/>
        </authorList>
    </citation>
    <scope>IDENTIFICATION</scope>
</reference>
<evidence type="ECO:0000313" key="2">
    <source>
        <dbReference type="WBParaSite" id="PS1159_v2.g17732.t1"/>
    </source>
</evidence>
<proteinExistence type="predicted"/>
<accession>A0AC35FI62</accession>
<evidence type="ECO:0000313" key="1">
    <source>
        <dbReference type="Proteomes" id="UP000887580"/>
    </source>
</evidence>
<protein>
    <submittedName>
        <fullName evidence="2">Uncharacterized protein</fullName>
    </submittedName>
</protein>